<dbReference type="GO" id="GO:0006260">
    <property type="term" value="P:DNA replication"/>
    <property type="evidence" value="ECO:0007669"/>
    <property type="project" value="TreeGrafter"/>
</dbReference>
<dbReference type="RefSeq" id="WP_105304371.1">
    <property type="nucleotide sequence ID" value="NZ_VUMN01000038.1"/>
</dbReference>
<dbReference type="Proteomes" id="UP000461880">
    <property type="component" value="Unassembled WGS sequence"/>
</dbReference>
<dbReference type="InterPro" id="IPR027417">
    <property type="entry name" value="P-loop_NTPase"/>
</dbReference>
<dbReference type="InterPro" id="IPR003593">
    <property type="entry name" value="AAA+_ATPase"/>
</dbReference>
<evidence type="ECO:0000313" key="2">
    <source>
        <dbReference type="EMBL" id="MSS59581.1"/>
    </source>
</evidence>
<gene>
    <name evidence="2" type="ORF">FYJ51_11830</name>
</gene>
<dbReference type="PANTHER" id="PTHR30050:SF4">
    <property type="entry name" value="ATP-BINDING PROTEIN RV3427C IN INSERTION SEQUENCE-RELATED"/>
    <property type="match status" value="1"/>
</dbReference>
<dbReference type="GO" id="GO:0005524">
    <property type="term" value="F:ATP binding"/>
    <property type="evidence" value="ECO:0007669"/>
    <property type="project" value="InterPro"/>
</dbReference>
<dbReference type="Pfam" id="PF01695">
    <property type="entry name" value="IstB_IS21"/>
    <property type="match status" value="1"/>
</dbReference>
<dbReference type="PIRSF" id="PIRSF003073">
    <property type="entry name" value="DNAC_TnpB_IstB"/>
    <property type="match status" value="1"/>
</dbReference>
<dbReference type="PANTHER" id="PTHR30050">
    <property type="entry name" value="CHROMOSOMAL REPLICATION INITIATOR PROTEIN DNAA"/>
    <property type="match status" value="1"/>
</dbReference>
<proteinExistence type="predicted"/>
<reference evidence="2 3" key="1">
    <citation type="submission" date="2019-08" db="EMBL/GenBank/DDBJ databases">
        <title>In-depth cultivation of the pig gut microbiome towards novel bacterial diversity and tailored functional studies.</title>
        <authorList>
            <person name="Wylensek D."/>
            <person name="Hitch T.C.A."/>
            <person name="Clavel T."/>
        </authorList>
    </citation>
    <scope>NUCLEOTIDE SEQUENCE [LARGE SCALE GENOMIC DNA]</scope>
    <source>
        <strain evidence="2 3">Oil+RF-744-GAM-WT-6</strain>
    </source>
</reference>
<dbReference type="SMART" id="SM00382">
    <property type="entry name" value="AAA"/>
    <property type="match status" value="1"/>
</dbReference>
<dbReference type="InterPro" id="IPR028350">
    <property type="entry name" value="DNAC/IstB-like"/>
</dbReference>
<comment type="caution">
    <text evidence="2">The sequence shown here is derived from an EMBL/GenBank/DDBJ whole genome shotgun (WGS) entry which is preliminary data.</text>
</comment>
<evidence type="ECO:0000313" key="3">
    <source>
        <dbReference type="Proteomes" id="UP000461880"/>
    </source>
</evidence>
<dbReference type="Gene3D" id="3.40.50.300">
    <property type="entry name" value="P-loop containing nucleotide triphosphate hydrolases"/>
    <property type="match status" value="1"/>
</dbReference>
<dbReference type="AlphaFoldDB" id="A0A7X2NUK7"/>
<keyword evidence="3" id="KW-1185">Reference proteome</keyword>
<dbReference type="CDD" id="cd00009">
    <property type="entry name" value="AAA"/>
    <property type="match status" value="1"/>
</dbReference>
<dbReference type="InterPro" id="IPR002611">
    <property type="entry name" value="IstB_ATP-bd"/>
</dbReference>
<feature type="domain" description="AAA+ ATPase" evidence="1">
    <location>
        <begin position="102"/>
        <end position="238"/>
    </location>
</feature>
<protein>
    <submittedName>
        <fullName evidence="2">AAA family ATPase</fullName>
    </submittedName>
</protein>
<sequence>MEQSLYDLFGKSSETLKLDFGPEELAQMAAEKNYTEDQIEAIVELFQQLEARKHEKVVNTLLKLSRLPVKAPKTFENYDFTRLHGKDGDAVRALSNLSELYAGKNVALIGPAGVGKTHLAQAYGRKCCMEGMKAYFLKASELDDLFIQAGNDKTKKARVINRLLKPTCLIIDEIGRRHFDRESTAMFFDLIDRRYEKEGPKCMIFTSNRQPDEWSEYFDGGDSLNAALDRIFDVAKIVTVKGTSYRGQRREILAVEADDDIHQVN</sequence>
<dbReference type="SUPFAM" id="SSF52540">
    <property type="entry name" value="P-loop containing nucleoside triphosphate hydrolases"/>
    <property type="match status" value="1"/>
</dbReference>
<name>A0A7X2NUK7_9FIRM</name>
<dbReference type="EMBL" id="VUMN01000038">
    <property type="protein sequence ID" value="MSS59581.1"/>
    <property type="molecule type" value="Genomic_DNA"/>
</dbReference>
<organism evidence="2 3">
    <name type="scientific">Stecheria intestinalis</name>
    <dbReference type="NCBI Taxonomy" id="2606630"/>
    <lineage>
        <taxon>Bacteria</taxon>
        <taxon>Bacillati</taxon>
        <taxon>Bacillota</taxon>
        <taxon>Erysipelotrichia</taxon>
        <taxon>Erysipelotrichales</taxon>
        <taxon>Erysipelotrichaceae</taxon>
        <taxon>Stecheria</taxon>
    </lineage>
</organism>
<evidence type="ECO:0000259" key="1">
    <source>
        <dbReference type="SMART" id="SM00382"/>
    </source>
</evidence>
<accession>A0A7X2NUK7</accession>